<evidence type="ECO:0000256" key="4">
    <source>
        <dbReference type="ARBA" id="ARBA00023242"/>
    </source>
</evidence>
<keyword evidence="4 5" id="KW-0539">Nucleus</keyword>
<name>A0AAD7W532_9TELE</name>
<dbReference type="AlphaFoldDB" id="A0AAD7W532"/>
<dbReference type="GO" id="GO:0005634">
    <property type="term" value="C:nucleus"/>
    <property type="evidence" value="ECO:0007669"/>
    <property type="project" value="UniProtKB-SubCell"/>
</dbReference>
<reference evidence="8" key="1">
    <citation type="journal article" date="2023" name="Science">
        <title>Genome structures resolve the early diversification of teleost fishes.</title>
        <authorList>
            <person name="Parey E."/>
            <person name="Louis A."/>
            <person name="Montfort J."/>
            <person name="Bouchez O."/>
            <person name="Roques C."/>
            <person name="Iampietro C."/>
            <person name="Lluch J."/>
            <person name="Castinel A."/>
            <person name="Donnadieu C."/>
            <person name="Desvignes T."/>
            <person name="Floi Bucao C."/>
            <person name="Jouanno E."/>
            <person name="Wen M."/>
            <person name="Mejri S."/>
            <person name="Dirks R."/>
            <person name="Jansen H."/>
            <person name="Henkel C."/>
            <person name="Chen W.J."/>
            <person name="Zahm M."/>
            <person name="Cabau C."/>
            <person name="Klopp C."/>
            <person name="Thompson A.W."/>
            <person name="Robinson-Rechavi M."/>
            <person name="Braasch I."/>
            <person name="Lecointre G."/>
            <person name="Bobe J."/>
            <person name="Postlethwait J.H."/>
            <person name="Berthelot C."/>
            <person name="Roest Crollius H."/>
            <person name="Guiguen Y."/>
        </authorList>
    </citation>
    <scope>NUCLEOTIDE SEQUENCE</scope>
    <source>
        <strain evidence="8">NC1722</strain>
    </source>
</reference>
<feature type="DNA-binding region" description="Homeobox" evidence="5">
    <location>
        <begin position="265"/>
        <end position="327"/>
    </location>
</feature>
<dbReference type="Gene3D" id="1.10.10.60">
    <property type="entry name" value="Homeodomain-like"/>
    <property type="match status" value="1"/>
</dbReference>
<gene>
    <name evidence="8" type="ORF">AAFF_G00230740</name>
</gene>
<comment type="caution">
    <text evidence="8">The sequence shown here is derived from an EMBL/GenBank/DDBJ whole genome shotgun (WGS) entry which is preliminary data.</text>
</comment>
<dbReference type="Pfam" id="PF05920">
    <property type="entry name" value="Homeobox_KN"/>
    <property type="match status" value="1"/>
</dbReference>
<sequence length="429" mass="46778">MMAAQPVTLQEYPEGDQMRVVGQTDGAPDPRFPDAIVVGATSPPAAETQTPMDADKEAIYRHPLFPLLALLFEKCEQSTQGSDCVTSASFDVDIEKFVRSQEKEGKAFFSDDPDLDNLMVKAIQVLRIHLLELEKVSDLCKDFCSRYIACLKSKMNSETLLSAEPGSPYSPVHTQTSTSFTGTFSPQGIVVPASALQQGNVTVTTMNPTQMMTGGTVYQPVTVVTPQGQLVTQTLSPGTIRIQNTQLQLQLNQDLSFFTTDDSSSKNKRGVLPKPATNVMRSWLFQHIGHPYPTEDEKKQIATQTNLTLLQVNNWFINARRRILQPMLDGSSTEMPKAKKKASQSRPLQRFWPDSITSITSSACSTAPEQVAMSDGTMVTVGMMVDGLQQVLSAGQSEDESGDSGEDDDGTLNTNHIAGLGLETSDSLE</sequence>
<dbReference type="FunFam" id="1.10.10.60:FF:000004">
    <property type="entry name" value="Meis2 homeobox isoform 2c"/>
    <property type="match status" value="1"/>
</dbReference>
<dbReference type="InterPro" id="IPR032453">
    <property type="entry name" value="PKNOX/Meis_N"/>
</dbReference>
<evidence type="ECO:0000259" key="7">
    <source>
        <dbReference type="PROSITE" id="PS50071"/>
    </source>
</evidence>
<dbReference type="InterPro" id="IPR001356">
    <property type="entry name" value="HD"/>
</dbReference>
<keyword evidence="3 5" id="KW-0371">Homeobox</keyword>
<organism evidence="8 9">
    <name type="scientific">Aldrovandia affinis</name>
    <dbReference type="NCBI Taxonomy" id="143900"/>
    <lineage>
        <taxon>Eukaryota</taxon>
        <taxon>Metazoa</taxon>
        <taxon>Chordata</taxon>
        <taxon>Craniata</taxon>
        <taxon>Vertebrata</taxon>
        <taxon>Euteleostomi</taxon>
        <taxon>Actinopterygii</taxon>
        <taxon>Neopterygii</taxon>
        <taxon>Teleostei</taxon>
        <taxon>Notacanthiformes</taxon>
        <taxon>Halosauridae</taxon>
        <taxon>Aldrovandia</taxon>
    </lineage>
</organism>
<dbReference type="CDD" id="cd00086">
    <property type="entry name" value="homeodomain"/>
    <property type="match status" value="1"/>
</dbReference>
<dbReference type="InterPro" id="IPR009057">
    <property type="entry name" value="Homeodomain-like_sf"/>
</dbReference>
<feature type="domain" description="Homeobox" evidence="7">
    <location>
        <begin position="263"/>
        <end position="326"/>
    </location>
</feature>
<dbReference type="EMBL" id="JAINUG010000300">
    <property type="protein sequence ID" value="KAJ8379162.1"/>
    <property type="molecule type" value="Genomic_DNA"/>
</dbReference>
<evidence type="ECO:0000256" key="6">
    <source>
        <dbReference type="SAM" id="MobiDB-lite"/>
    </source>
</evidence>
<feature type="compositionally biased region" description="Acidic residues" evidence="6">
    <location>
        <begin position="397"/>
        <end position="410"/>
    </location>
</feature>
<protein>
    <recommendedName>
        <fullName evidence="7">Homeobox domain-containing protein</fullName>
    </recommendedName>
</protein>
<comment type="subcellular location">
    <subcellularLocation>
        <location evidence="5">Nucleus</location>
    </subcellularLocation>
</comment>
<feature type="region of interest" description="Disordered" evidence="6">
    <location>
        <begin position="391"/>
        <end position="429"/>
    </location>
</feature>
<dbReference type="GO" id="GO:0006355">
    <property type="term" value="P:regulation of DNA-templated transcription"/>
    <property type="evidence" value="ECO:0007669"/>
    <property type="project" value="InterPro"/>
</dbReference>
<dbReference type="PROSITE" id="PS50071">
    <property type="entry name" value="HOMEOBOX_2"/>
    <property type="match status" value="1"/>
</dbReference>
<dbReference type="PANTHER" id="PTHR11850">
    <property type="entry name" value="HOMEOBOX PROTEIN TRANSCRIPTION FACTORS"/>
    <property type="match status" value="1"/>
</dbReference>
<evidence type="ECO:0000256" key="1">
    <source>
        <dbReference type="ARBA" id="ARBA00009661"/>
    </source>
</evidence>
<dbReference type="SUPFAM" id="SSF46689">
    <property type="entry name" value="Homeodomain-like"/>
    <property type="match status" value="1"/>
</dbReference>
<dbReference type="Proteomes" id="UP001221898">
    <property type="component" value="Unassembled WGS sequence"/>
</dbReference>
<keyword evidence="2 5" id="KW-0238">DNA-binding</keyword>
<evidence type="ECO:0000313" key="9">
    <source>
        <dbReference type="Proteomes" id="UP001221898"/>
    </source>
</evidence>
<dbReference type="InterPro" id="IPR008422">
    <property type="entry name" value="KN_HD"/>
</dbReference>
<evidence type="ECO:0000313" key="8">
    <source>
        <dbReference type="EMBL" id="KAJ8379162.1"/>
    </source>
</evidence>
<evidence type="ECO:0000256" key="2">
    <source>
        <dbReference type="ARBA" id="ARBA00023125"/>
    </source>
</evidence>
<comment type="similarity">
    <text evidence="1">Belongs to the TALE/MEIS homeobox family.</text>
</comment>
<accession>A0AAD7W532</accession>
<dbReference type="InterPro" id="IPR050224">
    <property type="entry name" value="TALE_homeobox"/>
</dbReference>
<dbReference type="GO" id="GO:0003677">
    <property type="term" value="F:DNA binding"/>
    <property type="evidence" value="ECO:0007669"/>
    <property type="project" value="UniProtKB-UniRule"/>
</dbReference>
<proteinExistence type="inferred from homology"/>
<evidence type="ECO:0000256" key="3">
    <source>
        <dbReference type="ARBA" id="ARBA00023155"/>
    </source>
</evidence>
<keyword evidence="9" id="KW-1185">Reference proteome</keyword>
<dbReference type="SMART" id="SM00389">
    <property type="entry name" value="HOX"/>
    <property type="match status" value="1"/>
</dbReference>
<evidence type="ECO:0000256" key="5">
    <source>
        <dbReference type="PROSITE-ProRule" id="PRU00108"/>
    </source>
</evidence>
<dbReference type="Pfam" id="PF16493">
    <property type="entry name" value="Meis_PKNOX_N"/>
    <property type="match status" value="1"/>
</dbReference>